<dbReference type="InterPro" id="IPR006029">
    <property type="entry name" value="Neurotrans-gated_channel_TM"/>
</dbReference>
<dbReference type="FunFam" id="1.20.58.390:FF:000043">
    <property type="entry name" value="AcetylCholine Receptor"/>
    <property type="match status" value="1"/>
</dbReference>
<keyword evidence="5" id="KW-0407">Ion channel</keyword>
<feature type="transmembrane region" description="Helical" evidence="5">
    <location>
        <begin position="304"/>
        <end position="328"/>
    </location>
</feature>
<comment type="caution">
    <text evidence="8">The sequence shown here is derived from an EMBL/GenBank/DDBJ whole genome shotgun (WGS) entry which is preliminary data.</text>
</comment>
<name>A0A8S4P4X8_OWEFU</name>
<feature type="domain" description="Neurotransmitter-gated ion-channel ligand-binding" evidence="6">
    <location>
        <begin position="29"/>
        <end position="235"/>
    </location>
</feature>
<keyword evidence="3 5" id="KW-1133">Transmembrane helix</keyword>
<dbReference type="NCBIfam" id="TIGR00860">
    <property type="entry name" value="LIC"/>
    <property type="match status" value="1"/>
</dbReference>
<comment type="similarity">
    <text evidence="5">Belongs to the ligand-gated ion channel (TC 1.A.9) family.</text>
</comment>
<sequence>MRHRRQNWIYTFAVICCLMRVTASNGVSLVKDLFDVNNYDSSIRPVKNESTTTTVSVSMSLNQIRGLKEKTQTLSSAIWVTFGWRDEFLTWNPADYNGIDELTIPSGNIWIPDMTLYNSVDGEKGFTEIWSATNVRISYKGDVEWMTIAQTQTTCILQLSEYPFDQQICSMKIGSWTYFAHEVDVIPTNNKANIGNFIKNEEWELIDTKLLQNYVQYTAGAFSDVTLSIHIKRKPNFYLFTLLFPCILLMVIAVAVFWLPAESGEKVSLGVTVLLALTVYQLLITENIPETSDYVPLLAQLFGASVVLLAFSTLSAVGVLNIHFYGCFGARVPKPLRRFLFGCCAKVLCLTPHISDFLQQIEEMESKGTGADGKTSHMPYHYTRREHMQDVPIVNGNGKTASMGDTLNKSLEELRMTRLDAKASRQEEERNAMYVQEWQLVACVVDRLLFVFFVLATIMISLLIILLRPEDPHAISV</sequence>
<dbReference type="CDD" id="cd19051">
    <property type="entry name" value="LGIC_TM_cation"/>
    <property type="match status" value="1"/>
</dbReference>
<feature type="transmembrane region" description="Helical" evidence="5">
    <location>
        <begin position="267"/>
        <end position="284"/>
    </location>
</feature>
<evidence type="ECO:0000256" key="4">
    <source>
        <dbReference type="ARBA" id="ARBA00023136"/>
    </source>
</evidence>
<dbReference type="Proteomes" id="UP000749559">
    <property type="component" value="Unassembled WGS sequence"/>
</dbReference>
<dbReference type="SUPFAM" id="SSF90112">
    <property type="entry name" value="Neurotransmitter-gated ion-channel transmembrane pore"/>
    <property type="match status" value="1"/>
</dbReference>
<dbReference type="InterPro" id="IPR036719">
    <property type="entry name" value="Neuro-gated_channel_TM_sf"/>
</dbReference>
<evidence type="ECO:0000256" key="1">
    <source>
        <dbReference type="ARBA" id="ARBA00004141"/>
    </source>
</evidence>
<keyword evidence="4 5" id="KW-0472">Membrane</keyword>
<dbReference type="CDD" id="cd18997">
    <property type="entry name" value="LGIC_ECD_nAChR"/>
    <property type="match status" value="1"/>
</dbReference>
<organism evidence="8 9">
    <name type="scientific">Owenia fusiformis</name>
    <name type="common">Polychaete worm</name>
    <dbReference type="NCBI Taxonomy" id="6347"/>
    <lineage>
        <taxon>Eukaryota</taxon>
        <taxon>Metazoa</taxon>
        <taxon>Spiralia</taxon>
        <taxon>Lophotrochozoa</taxon>
        <taxon>Annelida</taxon>
        <taxon>Polychaeta</taxon>
        <taxon>Sedentaria</taxon>
        <taxon>Canalipalpata</taxon>
        <taxon>Sabellida</taxon>
        <taxon>Oweniida</taxon>
        <taxon>Oweniidae</taxon>
        <taxon>Owenia</taxon>
    </lineage>
</organism>
<feature type="transmembrane region" description="Helical" evidence="5">
    <location>
        <begin position="237"/>
        <end position="260"/>
    </location>
</feature>
<dbReference type="PROSITE" id="PS00236">
    <property type="entry name" value="NEUROTR_ION_CHANNEL"/>
    <property type="match status" value="1"/>
</dbReference>
<dbReference type="GO" id="GO:0005230">
    <property type="term" value="F:extracellular ligand-gated monoatomic ion channel activity"/>
    <property type="evidence" value="ECO:0007669"/>
    <property type="project" value="InterPro"/>
</dbReference>
<feature type="domain" description="Neurotransmitter-gated ion-channel transmembrane" evidence="7">
    <location>
        <begin position="243"/>
        <end position="464"/>
    </location>
</feature>
<dbReference type="AlphaFoldDB" id="A0A8S4P4X8"/>
<comment type="subcellular location">
    <subcellularLocation>
        <location evidence="1">Membrane</location>
        <topology evidence="1">Multi-pass membrane protein</topology>
    </subcellularLocation>
</comment>
<dbReference type="Pfam" id="PF02931">
    <property type="entry name" value="Neur_chan_LBD"/>
    <property type="match status" value="1"/>
</dbReference>
<dbReference type="PRINTS" id="PR00252">
    <property type="entry name" value="NRIONCHANNEL"/>
</dbReference>
<dbReference type="FunFam" id="2.70.170.10:FF:000028">
    <property type="entry name" value="AcetylCholine Receptor"/>
    <property type="match status" value="1"/>
</dbReference>
<keyword evidence="9" id="KW-1185">Reference proteome</keyword>
<dbReference type="InterPro" id="IPR036734">
    <property type="entry name" value="Neur_chan_lig-bd_sf"/>
</dbReference>
<evidence type="ECO:0000259" key="6">
    <source>
        <dbReference type="Pfam" id="PF02931"/>
    </source>
</evidence>
<evidence type="ECO:0000256" key="3">
    <source>
        <dbReference type="ARBA" id="ARBA00022989"/>
    </source>
</evidence>
<evidence type="ECO:0008006" key="10">
    <source>
        <dbReference type="Google" id="ProtNLM"/>
    </source>
</evidence>
<evidence type="ECO:0000313" key="9">
    <source>
        <dbReference type="Proteomes" id="UP000749559"/>
    </source>
</evidence>
<evidence type="ECO:0000256" key="5">
    <source>
        <dbReference type="RuleBase" id="RU000687"/>
    </source>
</evidence>
<dbReference type="SUPFAM" id="SSF63712">
    <property type="entry name" value="Nicotinic receptor ligand binding domain-like"/>
    <property type="match status" value="1"/>
</dbReference>
<keyword evidence="2 5" id="KW-0812">Transmembrane</keyword>
<keyword evidence="5" id="KW-0813">Transport</keyword>
<protein>
    <recommendedName>
        <fullName evidence="10">Neuronal acetylcholine receptor subunit alpha-10-like</fullName>
    </recommendedName>
</protein>
<reference evidence="8" key="1">
    <citation type="submission" date="2022-03" db="EMBL/GenBank/DDBJ databases">
        <authorList>
            <person name="Martin C."/>
        </authorList>
    </citation>
    <scope>NUCLEOTIDE SEQUENCE</scope>
</reference>
<dbReference type="Pfam" id="PF02932">
    <property type="entry name" value="Neur_chan_memb"/>
    <property type="match status" value="1"/>
</dbReference>
<evidence type="ECO:0000259" key="7">
    <source>
        <dbReference type="Pfam" id="PF02932"/>
    </source>
</evidence>
<dbReference type="PANTHER" id="PTHR18945">
    <property type="entry name" value="NEUROTRANSMITTER GATED ION CHANNEL"/>
    <property type="match status" value="1"/>
</dbReference>
<dbReference type="InterPro" id="IPR038050">
    <property type="entry name" value="Neuro_actylchol_rec"/>
</dbReference>
<dbReference type="Gene3D" id="2.70.170.10">
    <property type="entry name" value="Neurotransmitter-gated ion-channel ligand-binding domain"/>
    <property type="match status" value="1"/>
</dbReference>
<dbReference type="OrthoDB" id="5975154at2759"/>
<dbReference type="InterPro" id="IPR006201">
    <property type="entry name" value="Neur_channel"/>
</dbReference>
<evidence type="ECO:0000313" key="8">
    <source>
        <dbReference type="EMBL" id="CAH1788000.1"/>
    </source>
</evidence>
<keyword evidence="5" id="KW-0732">Signal</keyword>
<proteinExistence type="inferred from homology"/>
<gene>
    <name evidence="8" type="ORF">OFUS_LOCUS13610</name>
</gene>
<dbReference type="InterPro" id="IPR006202">
    <property type="entry name" value="Neur_chan_lig-bd"/>
</dbReference>
<evidence type="ECO:0000256" key="2">
    <source>
        <dbReference type="ARBA" id="ARBA00022692"/>
    </source>
</evidence>
<feature type="chain" id="PRO_5035962840" description="Neuronal acetylcholine receptor subunit alpha-10-like" evidence="5">
    <location>
        <begin position="24"/>
        <end position="477"/>
    </location>
</feature>
<feature type="signal peptide" evidence="5">
    <location>
        <begin position="1"/>
        <end position="23"/>
    </location>
</feature>
<dbReference type="GO" id="GO:0004888">
    <property type="term" value="F:transmembrane signaling receptor activity"/>
    <property type="evidence" value="ECO:0007669"/>
    <property type="project" value="InterPro"/>
</dbReference>
<dbReference type="Gene3D" id="1.20.58.390">
    <property type="entry name" value="Neurotransmitter-gated ion-channel transmembrane domain"/>
    <property type="match status" value="2"/>
</dbReference>
<dbReference type="GO" id="GO:0016020">
    <property type="term" value="C:membrane"/>
    <property type="evidence" value="ECO:0007669"/>
    <property type="project" value="UniProtKB-SubCell"/>
</dbReference>
<feature type="transmembrane region" description="Helical" evidence="5">
    <location>
        <begin position="448"/>
        <end position="467"/>
    </location>
</feature>
<dbReference type="EMBL" id="CAIIXF020000007">
    <property type="protein sequence ID" value="CAH1788000.1"/>
    <property type="molecule type" value="Genomic_DNA"/>
</dbReference>
<dbReference type="InterPro" id="IPR018000">
    <property type="entry name" value="Neurotransmitter_ion_chnl_CS"/>
</dbReference>
<accession>A0A8S4P4X8</accession>
<keyword evidence="5" id="KW-0406">Ion transport</keyword>